<comment type="caution">
    <text evidence="2">The sequence shown here is derived from an EMBL/GenBank/DDBJ whole genome shotgun (WGS) entry which is preliminary data.</text>
</comment>
<dbReference type="PANTHER" id="PTHR43316">
    <property type="entry name" value="HYDROLASE, HALOACID DELAHOGENASE-RELATED"/>
    <property type="match status" value="1"/>
</dbReference>
<name>A0A2K1R3P9_9PEZI</name>
<dbReference type="AlphaFoldDB" id="A0A2K1R3P9"/>
<keyword evidence="1" id="KW-0378">Hydrolase</keyword>
<keyword evidence="3" id="KW-1185">Reference proteome</keyword>
<dbReference type="Gene3D" id="3.40.50.1000">
    <property type="entry name" value="HAD superfamily/HAD-like"/>
    <property type="match status" value="1"/>
</dbReference>
<dbReference type="InterPro" id="IPR051540">
    <property type="entry name" value="S-2-haloacid_dehalogenase"/>
</dbReference>
<protein>
    <submittedName>
        <fullName evidence="2">Uncharacterized protein</fullName>
    </submittedName>
</protein>
<evidence type="ECO:0000313" key="3">
    <source>
        <dbReference type="Proteomes" id="UP000243797"/>
    </source>
</evidence>
<dbReference type="InParanoid" id="A0A2K1R3P9"/>
<accession>A0A2K1R3P9</accession>
<evidence type="ECO:0000256" key="1">
    <source>
        <dbReference type="ARBA" id="ARBA00022801"/>
    </source>
</evidence>
<proteinExistence type="predicted"/>
<evidence type="ECO:0000313" key="2">
    <source>
        <dbReference type="EMBL" id="PNS21919.1"/>
    </source>
</evidence>
<dbReference type="EMBL" id="NKHZ01000001">
    <property type="protein sequence ID" value="PNS21919.1"/>
    <property type="molecule type" value="Genomic_DNA"/>
</dbReference>
<dbReference type="InterPro" id="IPR023214">
    <property type="entry name" value="HAD_sf"/>
</dbReference>
<dbReference type="SUPFAM" id="SSF56784">
    <property type="entry name" value="HAD-like"/>
    <property type="match status" value="1"/>
</dbReference>
<organism evidence="2 3">
    <name type="scientific">Sphaceloma murrayae</name>
    <dbReference type="NCBI Taxonomy" id="2082308"/>
    <lineage>
        <taxon>Eukaryota</taxon>
        <taxon>Fungi</taxon>
        <taxon>Dikarya</taxon>
        <taxon>Ascomycota</taxon>
        <taxon>Pezizomycotina</taxon>
        <taxon>Dothideomycetes</taxon>
        <taxon>Dothideomycetidae</taxon>
        <taxon>Myriangiales</taxon>
        <taxon>Elsinoaceae</taxon>
        <taxon>Sphaceloma</taxon>
    </lineage>
</organism>
<dbReference type="OrthoDB" id="444127at2759"/>
<sequence>MVQAHGRKLTSHRALSLSCYGLLIDIVQGLEEAFAPLFARLPESHHYRNNPLTTLYAFDNVLGRVQSENPTSSSTPVFQAGYLAFAAHLGIDNVTDLETHDFVTMAGTWSAFPDTLSSLERLGRHFKLVVLTNADVVGFRETWQSALNGFPFDATLTADEVGSYKPGQESFSALSDKMLDEYQIVRDDIIHVGQNIGRDLIPAKEFGLSTILVDRYPSPGTNAGEQDKANGVYDWKFDSLQDLADHVERELSETRHGTHD</sequence>
<dbReference type="PANTHER" id="PTHR43316:SF9">
    <property type="entry name" value="ACID DEHALOGENASE, PUTATIVE (AFU_ORTHOLOGUE AFUA_6G14460)-RELATED"/>
    <property type="match status" value="1"/>
</dbReference>
<dbReference type="Gene3D" id="1.10.150.750">
    <property type="match status" value="1"/>
</dbReference>
<dbReference type="GO" id="GO:0016787">
    <property type="term" value="F:hydrolase activity"/>
    <property type="evidence" value="ECO:0007669"/>
    <property type="project" value="UniProtKB-KW"/>
</dbReference>
<dbReference type="Proteomes" id="UP000243797">
    <property type="component" value="Unassembled WGS sequence"/>
</dbReference>
<reference evidence="2 3" key="1">
    <citation type="submission" date="2017-06" db="EMBL/GenBank/DDBJ databases">
        <title>Draft genome sequence of a variant of Elsinoe murrayae.</title>
        <authorList>
            <person name="Cheng Q."/>
        </authorList>
    </citation>
    <scope>NUCLEOTIDE SEQUENCE [LARGE SCALE GENOMIC DNA]</scope>
    <source>
        <strain evidence="2 3">CQ-2017a</strain>
    </source>
</reference>
<dbReference type="InterPro" id="IPR036412">
    <property type="entry name" value="HAD-like_sf"/>
</dbReference>
<gene>
    <name evidence="2" type="ORF">CAC42_517</name>
</gene>